<evidence type="ECO:0000313" key="1">
    <source>
        <dbReference type="EMBL" id="RGP75378.1"/>
    </source>
</evidence>
<gene>
    <name evidence="1" type="ORF">FSPOR_734</name>
</gene>
<dbReference type="AlphaFoldDB" id="A0A395SSC4"/>
<dbReference type="SUPFAM" id="SSF52540">
    <property type="entry name" value="P-loop containing nucleoside triphosphate hydrolases"/>
    <property type="match status" value="1"/>
</dbReference>
<proteinExistence type="predicted"/>
<dbReference type="Gene3D" id="3.40.50.300">
    <property type="entry name" value="P-loop containing nucleotide triphosphate hydrolases"/>
    <property type="match status" value="2"/>
</dbReference>
<dbReference type="Proteomes" id="UP000266152">
    <property type="component" value="Unassembled WGS sequence"/>
</dbReference>
<accession>A0A395SSC4</accession>
<organism evidence="1 2">
    <name type="scientific">Fusarium sporotrichioides</name>
    <dbReference type="NCBI Taxonomy" id="5514"/>
    <lineage>
        <taxon>Eukaryota</taxon>
        <taxon>Fungi</taxon>
        <taxon>Dikarya</taxon>
        <taxon>Ascomycota</taxon>
        <taxon>Pezizomycotina</taxon>
        <taxon>Sordariomycetes</taxon>
        <taxon>Hypocreomycetidae</taxon>
        <taxon>Hypocreales</taxon>
        <taxon>Nectriaceae</taxon>
        <taxon>Fusarium</taxon>
    </lineage>
</organism>
<reference evidence="1 2" key="1">
    <citation type="journal article" date="2018" name="PLoS Pathog.">
        <title>Evolution of structural diversity of trichothecenes, a family of toxins produced by plant pathogenic and entomopathogenic fungi.</title>
        <authorList>
            <person name="Proctor R.H."/>
            <person name="McCormick S.P."/>
            <person name="Kim H.S."/>
            <person name="Cardoza R.E."/>
            <person name="Stanley A.M."/>
            <person name="Lindo L."/>
            <person name="Kelly A."/>
            <person name="Brown D.W."/>
            <person name="Lee T."/>
            <person name="Vaughan M.M."/>
            <person name="Alexander N.J."/>
            <person name="Busman M."/>
            <person name="Gutierrez S."/>
        </authorList>
    </citation>
    <scope>NUCLEOTIDE SEQUENCE [LARGE SCALE GENOMIC DNA]</scope>
    <source>
        <strain evidence="1 2">NRRL 3299</strain>
    </source>
</reference>
<dbReference type="EMBL" id="PXOF01000015">
    <property type="protein sequence ID" value="RGP75378.1"/>
    <property type="molecule type" value="Genomic_DNA"/>
</dbReference>
<evidence type="ECO:0000313" key="2">
    <source>
        <dbReference type="Proteomes" id="UP000266152"/>
    </source>
</evidence>
<sequence length="472" mass="52541">MSSEEALRYLVDFDTTLASHYNLLRELPGVGNVVTDRAGPAFMQDIFDKLTGEQKTCLTSMSNSVARLHFIPGVAGSGKTYLMEVLMLFTIFGNGLTNPPKTKILYILKNNGFSEDNDSRRLPNIIHLDCLPDEDDLAEEFSGYEIIRDALCTKGINREFSDLQPDLVIIDDASTMTTATTDPIIAHFTPKAWVFAGDVFLKPFEYDEVDGDYIDDEIKFQIDYIYPSWDQADRNQQVYWDSGIVCRTAEGTSWSWKCYDRAGPGFTQEIFDKLPGPMKDCLASMAKSFARLHFTPDVAGSGLGISDIGRWGHKRRNCLEIDCCPTVPGDVPHGSTSALHCGNGLTNPSISVLRRSANDSERAPDIIRLYPMEGELKTLYRGTIREFFGVVATTTAAPPLLLHEELHPDLIILDEAATLDEATLLILIAHFMPKAWVITGDIAQSPFYSASEWCTTFNTVGKHEGPRECCFL</sequence>
<keyword evidence="2" id="KW-1185">Reference proteome</keyword>
<dbReference type="InterPro" id="IPR027417">
    <property type="entry name" value="P-loop_NTPase"/>
</dbReference>
<comment type="caution">
    <text evidence="1">The sequence shown here is derived from an EMBL/GenBank/DDBJ whole genome shotgun (WGS) entry which is preliminary data.</text>
</comment>
<name>A0A395SSC4_FUSSP</name>
<protein>
    <submittedName>
        <fullName evidence="1">Nonsense-mediated mrna decay 1</fullName>
    </submittedName>
</protein>